<name>A0A0B7C078_9EUPU</name>
<dbReference type="AlphaFoldDB" id="A0A0B7C078"/>
<feature type="non-terminal residue" evidence="1">
    <location>
        <position position="173"/>
    </location>
</feature>
<feature type="non-terminal residue" evidence="1">
    <location>
        <position position="1"/>
    </location>
</feature>
<accession>A0A0B7C078</accession>
<dbReference type="PANTHER" id="PTHR47666">
    <property type="entry name" value="PROTEIN VASCULAR ASSOCIATED DEATH 1, CHLOROPLASTIC"/>
    <property type="match status" value="1"/>
</dbReference>
<dbReference type="PANTHER" id="PTHR47666:SF1">
    <property type="entry name" value="PROTEIN VASCULAR ASSOCIATED DEATH 1, CHLOROPLASTIC"/>
    <property type="match status" value="1"/>
</dbReference>
<reference evidence="1" key="1">
    <citation type="submission" date="2014-12" db="EMBL/GenBank/DDBJ databases">
        <title>Insight into the proteome of Arion vulgaris.</title>
        <authorList>
            <person name="Aradska J."/>
            <person name="Bulat T."/>
            <person name="Smidak R."/>
            <person name="Sarate P."/>
            <person name="Gangsoo J."/>
            <person name="Sialana F."/>
            <person name="Bilban M."/>
            <person name="Lubec G."/>
        </authorList>
    </citation>
    <scope>NUCLEOTIDE SEQUENCE</scope>
    <source>
        <tissue evidence="1">Skin</tissue>
    </source>
</reference>
<proteinExistence type="predicted"/>
<dbReference type="EMBL" id="HACG01051145">
    <property type="protein sequence ID" value="CEK98016.1"/>
    <property type="molecule type" value="Transcribed_RNA"/>
</dbReference>
<evidence type="ECO:0000313" key="1">
    <source>
        <dbReference type="EMBL" id="CEK98016.1"/>
    </source>
</evidence>
<protein>
    <submittedName>
        <fullName evidence="1">Uncharacterized protein</fullName>
    </submittedName>
</protein>
<sequence>EFVSALGTMCKADIIVRIKLLYLLHLPPALLSTDLMDNSSYFEDVEEYVEAAVEEAEFFDETNSSAIDEKLLVHLPTKLIPELTRRTQKEGFANMQKMNQVQFIQMLRTLYDIFIDSSEEQELYHSIATVGTLLLQIGDVGKGLHSATSSRRVAGSERLILAVEELSISSSFG</sequence>
<gene>
    <name evidence="1" type="primary">ORF217536</name>
</gene>
<organism evidence="1">
    <name type="scientific">Arion vulgaris</name>
    <dbReference type="NCBI Taxonomy" id="1028688"/>
    <lineage>
        <taxon>Eukaryota</taxon>
        <taxon>Metazoa</taxon>
        <taxon>Spiralia</taxon>
        <taxon>Lophotrochozoa</taxon>
        <taxon>Mollusca</taxon>
        <taxon>Gastropoda</taxon>
        <taxon>Heterobranchia</taxon>
        <taxon>Euthyneura</taxon>
        <taxon>Panpulmonata</taxon>
        <taxon>Eupulmonata</taxon>
        <taxon>Stylommatophora</taxon>
        <taxon>Helicina</taxon>
        <taxon>Arionoidea</taxon>
        <taxon>Arionidae</taxon>
        <taxon>Arion</taxon>
    </lineage>
</organism>